<dbReference type="EMBL" id="QTTQ01000009">
    <property type="protein sequence ID" value="REE83447.1"/>
    <property type="molecule type" value="Genomic_DNA"/>
</dbReference>
<gene>
    <name evidence="2" type="ORF">BX611_0738</name>
</gene>
<sequence>MSFGGSVQHMINSLKQNAALKTSRRNKFKGGNYYSNVRNAKTEYNIPKLSKTELEKFKVKIQEEAKQENKKQVLYLITGAIAVLIIIIMFNYFNF</sequence>
<keyword evidence="1" id="KW-1133">Transmembrane helix</keyword>
<organism evidence="2 3">
    <name type="scientific">Lutibacter oceani</name>
    <dbReference type="NCBI Taxonomy" id="1853311"/>
    <lineage>
        <taxon>Bacteria</taxon>
        <taxon>Pseudomonadati</taxon>
        <taxon>Bacteroidota</taxon>
        <taxon>Flavobacteriia</taxon>
        <taxon>Flavobacteriales</taxon>
        <taxon>Flavobacteriaceae</taxon>
        <taxon>Lutibacter</taxon>
    </lineage>
</organism>
<dbReference type="OrthoDB" id="1454336at2"/>
<feature type="transmembrane region" description="Helical" evidence="1">
    <location>
        <begin position="73"/>
        <end position="93"/>
    </location>
</feature>
<keyword evidence="3" id="KW-1185">Reference proteome</keyword>
<evidence type="ECO:0000313" key="3">
    <source>
        <dbReference type="Proteomes" id="UP000256429"/>
    </source>
</evidence>
<keyword evidence="1" id="KW-0472">Membrane</keyword>
<evidence type="ECO:0000313" key="2">
    <source>
        <dbReference type="EMBL" id="REE83447.1"/>
    </source>
</evidence>
<protein>
    <submittedName>
        <fullName evidence="2">Uncharacterized protein</fullName>
    </submittedName>
</protein>
<comment type="caution">
    <text evidence="2">The sequence shown here is derived from an EMBL/GenBank/DDBJ whole genome shotgun (WGS) entry which is preliminary data.</text>
</comment>
<reference evidence="2 3" key="1">
    <citation type="submission" date="2018-08" db="EMBL/GenBank/DDBJ databases">
        <title>Genomic Encyclopedia of Type Strains, Phase III (KMG-III): the genomes of soil and plant-associated and newly described type strains.</title>
        <authorList>
            <person name="Whitman W."/>
        </authorList>
    </citation>
    <scope>NUCLEOTIDE SEQUENCE [LARGE SCALE GENOMIC DNA]</scope>
    <source>
        <strain evidence="2 3">325-5</strain>
    </source>
</reference>
<dbReference type="RefSeq" id="WP_115878147.1">
    <property type="nucleotide sequence ID" value="NZ_QTTQ01000009.1"/>
</dbReference>
<proteinExistence type="predicted"/>
<dbReference type="Proteomes" id="UP000256429">
    <property type="component" value="Unassembled WGS sequence"/>
</dbReference>
<evidence type="ECO:0000256" key="1">
    <source>
        <dbReference type="SAM" id="Phobius"/>
    </source>
</evidence>
<keyword evidence="1" id="KW-0812">Transmembrane</keyword>
<accession>A0A3D9RUB4</accession>
<name>A0A3D9RUB4_9FLAO</name>
<dbReference type="AlphaFoldDB" id="A0A3D9RUB4"/>